<proteinExistence type="predicted"/>
<comment type="caution">
    <text evidence="1">The sequence shown here is derived from an EMBL/GenBank/DDBJ whole genome shotgun (WGS) entry which is preliminary data.</text>
</comment>
<evidence type="ECO:0000313" key="1">
    <source>
        <dbReference type="EMBL" id="GAA2157956.1"/>
    </source>
</evidence>
<keyword evidence="2" id="KW-1185">Reference proteome</keyword>
<reference evidence="1 2" key="1">
    <citation type="journal article" date="2019" name="Int. J. Syst. Evol. Microbiol.">
        <title>The Global Catalogue of Microorganisms (GCM) 10K type strain sequencing project: providing services to taxonomists for standard genome sequencing and annotation.</title>
        <authorList>
            <consortium name="The Broad Institute Genomics Platform"/>
            <consortium name="The Broad Institute Genome Sequencing Center for Infectious Disease"/>
            <person name="Wu L."/>
            <person name="Ma J."/>
        </authorList>
    </citation>
    <scope>NUCLEOTIDE SEQUENCE [LARGE SCALE GENOMIC DNA]</scope>
    <source>
        <strain evidence="1 2">JCM 14560</strain>
    </source>
</reference>
<name>A0ABN3AAQ8_9ACTN</name>
<evidence type="ECO:0000313" key="2">
    <source>
        <dbReference type="Proteomes" id="UP001422759"/>
    </source>
</evidence>
<gene>
    <name evidence="1" type="ORF">GCM10009760_60560</name>
</gene>
<evidence type="ECO:0008006" key="3">
    <source>
        <dbReference type="Google" id="ProtNLM"/>
    </source>
</evidence>
<organism evidence="1 2">
    <name type="scientific">Kitasatospora kazusensis</name>
    <dbReference type="NCBI Taxonomy" id="407974"/>
    <lineage>
        <taxon>Bacteria</taxon>
        <taxon>Bacillati</taxon>
        <taxon>Actinomycetota</taxon>
        <taxon>Actinomycetes</taxon>
        <taxon>Kitasatosporales</taxon>
        <taxon>Streptomycetaceae</taxon>
        <taxon>Kitasatospora</taxon>
    </lineage>
</organism>
<sequence>MVDSSQTLYQPEQELSMAIVAVFDVPGMTQAQYEKSAEMVSGRPGPVKSAADWPVPGLISHTSAPTPDGWLVVDVWESEEAFQEFGKAIVPILQEIGVPNPQPKVYPTHTVVTR</sequence>
<dbReference type="Proteomes" id="UP001422759">
    <property type="component" value="Unassembled WGS sequence"/>
</dbReference>
<accession>A0ABN3AAQ8</accession>
<protein>
    <recommendedName>
        <fullName evidence="3">ABM domain-containing protein</fullName>
    </recommendedName>
</protein>
<dbReference type="EMBL" id="BAAANT010000064">
    <property type="protein sequence ID" value="GAA2157956.1"/>
    <property type="molecule type" value="Genomic_DNA"/>
</dbReference>